<dbReference type="eggNOG" id="ENOG502Z95Q">
    <property type="taxonomic scope" value="Bacteria"/>
</dbReference>
<reference evidence="2 3" key="1">
    <citation type="journal article" date="2011" name="Stand. Genomic Sci.">
        <title>Non-contiguous finished genome sequence and contextual data of the filamentous soil bacterium Ktedonobacter racemifer type strain (SOSP1-21).</title>
        <authorList>
            <person name="Chang Y.J."/>
            <person name="Land M."/>
            <person name="Hauser L."/>
            <person name="Chertkov O."/>
            <person name="Del Rio T.G."/>
            <person name="Nolan M."/>
            <person name="Copeland A."/>
            <person name="Tice H."/>
            <person name="Cheng J.F."/>
            <person name="Lucas S."/>
            <person name="Han C."/>
            <person name="Goodwin L."/>
            <person name="Pitluck S."/>
            <person name="Ivanova N."/>
            <person name="Ovchinikova G."/>
            <person name="Pati A."/>
            <person name="Chen A."/>
            <person name="Palaniappan K."/>
            <person name="Mavromatis K."/>
            <person name="Liolios K."/>
            <person name="Brettin T."/>
            <person name="Fiebig A."/>
            <person name="Rohde M."/>
            <person name="Abt B."/>
            <person name="Goker M."/>
            <person name="Detter J.C."/>
            <person name="Woyke T."/>
            <person name="Bristow J."/>
            <person name="Eisen J.A."/>
            <person name="Markowitz V."/>
            <person name="Hugenholtz P."/>
            <person name="Kyrpides N.C."/>
            <person name="Klenk H.P."/>
            <person name="Lapidus A."/>
        </authorList>
    </citation>
    <scope>NUCLEOTIDE SEQUENCE [LARGE SCALE GENOMIC DNA]</scope>
    <source>
        <strain evidence="3">DSM 44963</strain>
    </source>
</reference>
<proteinExistence type="predicted"/>
<dbReference type="InParanoid" id="D6TLY1"/>
<feature type="compositionally biased region" description="Basic and acidic residues" evidence="1">
    <location>
        <begin position="275"/>
        <end position="288"/>
    </location>
</feature>
<gene>
    <name evidence="2" type="ORF">Krac_8095</name>
</gene>
<evidence type="ECO:0000256" key="1">
    <source>
        <dbReference type="SAM" id="MobiDB-lite"/>
    </source>
</evidence>
<accession>D6TLY1</accession>
<dbReference type="EMBL" id="ADVG01000002">
    <property type="protein sequence ID" value="EFH86781.1"/>
    <property type="molecule type" value="Genomic_DNA"/>
</dbReference>
<feature type="region of interest" description="Disordered" evidence="1">
    <location>
        <begin position="275"/>
        <end position="299"/>
    </location>
</feature>
<dbReference type="AlphaFoldDB" id="D6TLY1"/>
<sequence>MYLPDEIPNAQVLITVKTYPLPSDRYDELVCTAGFLPDGKWIRLYPIPFRSLPYDNQYSKYHWVTLDLIRNKKDFRPESYRPKDPDKIQVGSKIDTGKNRDWSERKKYVLNEVFHSMNEIIQLAKGEERKSLATLKPLKVLDLVIEEQKERDWKPKWKEQLRQYNLFDLDEQGQGKIRKVIPKLPYKYSYVFTSEGDKTPRKLMIEDWELGALYWNCFRRYGSETKANKLVKEKYFDEFTSKDLYLFLGTTLQYQLVSSSPFLVVGVFFPPKPKNDEPKNVKQSDFKSEGVQQQTLFDF</sequence>
<dbReference type="Proteomes" id="UP000004508">
    <property type="component" value="Unassembled WGS sequence"/>
</dbReference>
<feature type="compositionally biased region" description="Polar residues" evidence="1">
    <location>
        <begin position="290"/>
        <end position="299"/>
    </location>
</feature>
<dbReference type="RefSeq" id="WP_007911366.1">
    <property type="nucleotide sequence ID" value="NZ_ADVG01000002.1"/>
</dbReference>
<comment type="caution">
    <text evidence="2">The sequence shown here is derived from an EMBL/GenBank/DDBJ whole genome shotgun (WGS) entry which is preliminary data.</text>
</comment>
<evidence type="ECO:0000313" key="2">
    <source>
        <dbReference type="EMBL" id="EFH86781.1"/>
    </source>
</evidence>
<evidence type="ECO:0000313" key="3">
    <source>
        <dbReference type="Proteomes" id="UP000004508"/>
    </source>
</evidence>
<organism evidence="2 3">
    <name type="scientific">Ktedonobacter racemifer DSM 44963</name>
    <dbReference type="NCBI Taxonomy" id="485913"/>
    <lineage>
        <taxon>Bacteria</taxon>
        <taxon>Bacillati</taxon>
        <taxon>Chloroflexota</taxon>
        <taxon>Ktedonobacteria</taxon>
        <taxon>Ktedonobacterales</taxon>
        <taxon>Ktedonobacteraceae</taxon>
        <taxon>Ktedonobacter</taxon>
    </lineage>
</organism>
<dbReference type="STRING" id="485913.Krac_8095"/>
<name>D6TLY1_KTERA</name>
<protein>
    <submittedName>
        <fullName evidence="2">Uncharacterized protein</fullName>
    </submittedName>
</protein>
<keyword evidence="3" id="KW-1185">Reference proteome</keyword>